<dbReference type="SUPFAM" id="SSF46942">
    <property type="entry name" value="Elongation factor TFIIS domain 2"/>
    <property type="match status" value="1"/>
</dbReference>
<dbReference type="EMBL" id="JAGEUA010000004">
    <property type="protein sequence ID" value="KAL0984609.1"/>
    <property type="molecule type" value="Genomic_DNA"/>
</dbReference>
<evidence type="ECO:0000313" key="7">
    <source>
        <dbReference type="EMBL" id="KAL0984609.1"/>
    </source>
</evidence>
<dbReference type="Pfam" id="PF08711">
    <property type="entry name" value="Med26"/>
    <property type="match status" value="1"/>
</dbReference>
<dbReference type="InterPro" id="IPR003617">
    <property type="entry name" value="TFIIS/CRSP70_N_sub"/>
</dbReference>
<dbReference type="Gene3D" id="1.20.930.10">
    <property type="entry name" value="Conserved domain common to transcription factors TFIIS, elongin A, CRSP70"/>
    <property type="match status" value="1"/>
</dbReference>
<evidence type="ECO:0000259" key="6">
    <source>
        <dbReference type="PROSITE" id="PS51321"/>
    </source>
</evidence>
<protein>
    <recommendedName>
        <fullName evidence="9">TFIIS N-terminal domain-containing protein</fullName>
    </recommendedName>
</protein>
<comment type="caution">
    <text evidence="7">The sequence shown here is derived from an EMBL/GenBank/DDBJ whole genome shotgun (WGS) entry which is preliminary data.</text>
</comment>
<accession>A0ABD0X066</accession>
<dbReference type="InterPro" id="IPR036575">
    <property type="entry name" value="TFIIS_cen_dom_sf"/>
</dbReference>
<keyword evidence="8" id="KW-1185">Reference proteome</keyword>
<feature type="compositionally biased region" description="Low complexity" evidence="4">
    <location>
        <begin position="375"/>
        <end position="385"/>
    </location>
</feature>
<evidence type="ECO:0008006" key="9">
    <source>
        <dbReference type="Google" id="ProtNLM"/>
    </source>
</evidence>
<dbReference type="CDD" id="cd00183">
    <property type="entry name" value="TFIIS_I"/>
    <property type="match status" value="1"/>
</dbReference>
<feature type="compositionally biased region" description="Basic and acidic residues" evidence="4">
    <location>
        <begin position="226"/>
        <end position="250"/>
    </location>
</feature>
<dbReference type="SMART" id="SM00509">
    <property type="entry name" value="TFS2N"/>
    <property type="match status" value="1"/>
</dbReference>
<feature type="compositionally biased region" description="Basic and acidic residues" evidence="4">
    <location>
        <begin position="388"/>
        <end position="401"/>
    </location>
</feature>
<reference evidence="7 8" key="1">
    <citation type="submission" date="2024-06" db="EMBL/GenBank/DDBJ databases">
        <authorList>
            <person name="Pan Q."/>
            <person name="Wen M."/>
            <person name="Jouanno E."/>
            <person name="Zahm M."/>
            <person name="Klopp C."/>
            <person name="Cabau C."/>
            <person name="Louis A."/>
            <person name="Berthelot C."/>
            <person name="Parey E."/>
            <person name="Roest Crollius H."/>
            <person name="Montfort J."/>
            <person name="Robinson-Rechavi M."/>
            <person name="Bouchez O."/>
            <person name="Lampietro C."/>
            <person name="Lopez Roques C."/>
            <person name="Donnadieu C."/>
            <person name="Postlethwait J."/>
            <person name="Bobe J."/>
            <person name="Verreycken H."/>
            <person name="Guiguen Y."/>
        </authorList>
    </citation>
    <scope>NUCLEOTIDE SEQUENCE [LARGE SCALE GENOMIC DNA]</scope>
    <source>
        <strain evidence="7">Up_M1</strain>
        <tissue evidence="7">Testis</tissue>
    </source>
</reference>
<dbReference type="PROSITE" id="PS51321">
    <property type="entry name" value="TFIIS_CENTRAL"/>
    <property type="match status" value="1"/>
</dbReference>
<feature type="compositionally biased region" description="Basic and acidic residues" evidence="4">
    <location>
        <begin position="258"/>
        <end position="276"/>
    </location>
</feature>
<evidence type="ECO:0000256" key="2">
    <source>
        <dbReference type="ARBA" id="ARBA00023242"/>
    </source>
</evidence>
<dbReference type="Gene3D" id="1.10.472.30">
    <property type="entry name" value="Transcription elongation factor S-II, central domain"/>
    <property type="match status" value="1"/>
</dbReference>
<evidence type="ECO:0000256" key="1">
    <source>
        <dbReference type="ARBA" id="ARBA00004123"/>
    </source>
</evidence>
<feature type="region of interest" description="Disordered" evidence="4">
    <location>
        <begin position="76"/>
        <end position="120"/>
    </location>
</feature>
<feature type="compositionally biased region" description="Basic and acidic residues" evidence="4">
    <location>
        <begin position="111"/>
        <end position="120"/>
    </location>
</feature>
<feature type="compositionally biased region" description="Basic and acidic residues" evidence="4">
    <location>
        <begin position="415"/>
        <end position="435"/>
    </location>
</feature>
<feature type="compositionally biased region" description="Basic and acidic residues" evidence="4">
    <location>
        <begin position="302"/>
        <end position="312"/>
    </location>
</feature>
<dbReference type="SUPFAM" id="SSF47676">
    <property type="entry name" value="Conserved domain common to transcription factors TFIIS, elongin A, CRSP70"/>
    <property type="match status" value="1"/>
</dbReference>
<name>A0ABD0X066_UMBPY</name>
<feature type="compositionally biased region" description="Basic and acidic residues" evidence="4">
    <location>
        <begin position="199"/>
        <end position="219"/>
    </location>
</feature>
<evidence type="ECO:0000313" key="8">
    <source>
        <dbReference type="Proteomes" id="UP001557470"/>
    </source>
</evidence>
<dbReference type="GO" id="GO:0005634">
    <property type="term" value="C:nucleus"/>
    <property type="evidence" value="ECO:0007669"/>
    <property type="project" value="UniProtKB-SubCell"/>
</dbReference>
<evidence type="ECO:0000256" key="4">
    <source>
        <dbReference type="SAM" id="MobiDB-lite"/>
    </source>
</evidence>
<feature type="compositionally biased region" description="Polar residues" evidence="4">
    <location>
        <begin position="483"/>
        <end position="493"/>
    </location>
</feature>
<feature type="compositionally biased region" description="Basic and acidic residues" evidence="4">
    <location>
        <begin position="342"/>
        <end position="354"/>
    </location>
</feature>
<feature type="compositionally biased region" description="Basic and acidic residues" evidence="4">
    <location>
        <begin position="159"/>
        <end position="192"/>
    </location>
</feature>
<sequence length="597" mass="68481">MASVHREGALDLLKDLKGYNMTLRQLQETRIGMSVNGIRKHCTDDEVVALAKILIKDWKRLLDAPQTQSTEMLDVMKNGFGSNKPKMSPFRSPSEKDTRHKSPDVFDSNPEYEKEEQFDKRRFDKYKKDKAAGELTNERQTDTIRNELHAEVYKNGKHSGDVKKERVVECPKKEPHIEEPKQRHFEESRKEIYIPVYHQKHERDLVVPKKDSHASEHKIEKHTHKPEREQNQDEPRHQRHEEGHRKERAIYKTPQQRPTEKPDENHSQGFERKSILDDLYPSCCSSPLPSRSPRLPSSFRHTSVDVKKEVKKVMKKERKKAPPEPKATPPSLHLHPTLPKPNAEEFIKERKETPKSPVAQGVTKEPQDPNAAFAPLPLHLHPPLLKHASVEAQKERKETTDSKGLSLKKSLSDNVKMDRKDSSDRKVTKRPSVDAKKKRKDLSDSQPSSTKRPSLDVSVSIPKNHKSLDWKKDRKNSSDSKPSHSVTQHSSNSKSDRESHCWKSSHPVPPQRKTSMDCIDHRGKPKMPKTPTSPISPSFSSALGPLSPRLATGETIRDKCIEMLAAALRTDDNFKEFETNCESMAAEIEDHILLKLR</sequence>
<feature type="compositionally biased region" description="Basic and acidic residues" evidence="4">
    <location>
        <begin position="466"/>
        <end position="482"/>
    </location>
</feature>
<keyword evidence="2 3" id="KW-0539">Nucleus</keyword>
<dbReference type="PANTHER" id="PTHR11477">
    <property type="entry name" value="TRANSCRIPTION FACTOR S-II ZINC FINGER DOMAIN-CONTAINING PROTEIN"/>
    <property type="match status" value="1"/>
</dbReference>
<evidence type="ECO:0000259" key="5">
    <source>
        <dbReference type="PROSITE" id="PS51319"/>
    </source>
</evidence>
<feature type="compositionally biased region" description="Low complexity" evidence="4">
    <location>
        <begin position="529"/>
        <end position="541"/>
    </location>
</feature>
<comment type="subcellular location">
    <subcellularLocation>
        <location evidence="1 3">Nucleus</location>
    </subcellularLocation>
</comment>
<dbReference type="AlphaFoldDB" id="A0ABD0X066"/>
<dbReference type="PROSITE" id="PS51319">
    <property type="entry name" value="TFIIS_N"/>
    <property type="match status" value="1"/>
</dbReference>
<dbReference type="InterPro" id="IPR017923">
    <property type="entry name" value="TFIIS_N"/>
</dbReference>
<feature type="compositionally biased region" description="Low complexity" evidence="4">
    <location>
        <begin position="329"/>
        <end position="341"/>
    </location>
</feature>
<dbReference type="Proteomes" id="UP001557470">
    <property type="component" value="Unassembled WGS sequence"/>
</dbReference>
<dbReference type="PANTHER" id="PTHR11477:SF50">
    <property type="entry name" value="TRANSCRIPTION ELONGATION FACTOR A PROTEIN 3 ISOFORM X1"/>
    <property type="match status" value="1"/>
</dbReference>
<feature type="region of interest" description="Disordered" evidence="4">
    <location>
        <begin position="159"/>
        <end position="546"/>
    </location>
</feature>
<evidence type="ECO:0000256" key="3">
    <source>
        <dbReference type="PROSITE-ProRule" id="PRU00649"/>
    </source>
</evidence>
<feature type="compositionally biased region" description="Low complexity" evidence="4">
    <location>
        <begin position="281"/>
        <end position="298"/>
    </location>
</feature>
<gene>
    <name evidence="7" type="ORF">UPYG_G00144050</name>
</gene>
<organism evidence="7 8">
    <name type="scientific">Umbra pygmaea</name>
    <name type="common">Eastern mudminnow</name>
    <dbReference type="NCBI Taxonomy" id="75934"/>
    <lineage>
        <taxon>Eukaryota</taxon>
        <taxon>Metazoa</taxon>
        <taxon>Chordata</taxon>
        <taxon>Craniata</taxon>
        <taxon>Vertebrata</taxon>
        <taxon>Euteleostomi</taxon>
        <taxon>Actinopterygii</taxon>
        <taxon>Neopterygii</taxon>
        <taxon>Teleostei</taxon>
        <taxon>Protacanthopterygii</taxon>
        <taxon>Esociformes</taxon>
        <taxon>Umbridae</taxon>
        <taxon>Umbra</taxon>
    </lineage>
</organism>
<feature type="domain" description="TFIIS central" evidence="6">
    <location>
        <begin position="556"/>
        <end position="597"/>
    </location>
</feature>
<dbReference type="InterPro" id="IPR003618">
    <property type="entry name" value="TFIIS_cen_dom"/>
</dbReference>
<feature type="compositionally biased region" description="Basic and acidic residues" evidence="4">
    <location>
        <begin position="93"/>
        <end position="104"/>
    </location>
</feature>
<proteinExistence type="predicted"/>
<dbReference type="InterPro" id="IPR035441">
    <property type="entry name" value="TFIIS/LEDGF_dom_sf"/>
</dbReference>
<feature type="domain" description="TFIIS N-terminal" evidence="5">
    <location>
        <begin position="1"/>
        <end position="65"/>
    </location>
</feature>